<gene>
    <name evidence="2" type="ORF">IC230_17870</name>
</gene>
<evidence type="ECO:0000256" key="1">
    <source>
        <dbReference type="SAM" id="SignalP"/>
    </source>
</evidence>
<keyword evidence="3" id="KW-1185">Reference proteome</keyword>
<feature type="chain" id="PRO_5037734427" description="TonB C-terminal domain-containing protein" evidence="1">
    <location>
        <begin position="29"/>
        <end position="146"/>
    </location>
</feature>
<dbReference type="SUPFAM" id="SSF74653">
    <property type="entry name" value="TolA/TonB C-terminal domain"/>
    <property type="match status" value="1"/>
</dbReference>
<feature type="signal peptide" evidence="1">
    <location>
        <begin position="1"/>
        <end position="28"/>
    </location>
</feature>
<dbReference type="EMBL" id="JACXAA010000006">
    <property type="protein sequence ID" value="MBD2754777.1"/>
    <property type="molecule type" value="Genomic_DNA"/>
</dbReference>
<organism evidence="2 3">
    <name type="scientific">Spirosoma validum</name>
    <dbReference type="NCBI Taxonomy" id="2771355"/>
    <lineage>
        <taxon>Bacteria</taxon>
        <taxon>Pseudomonadati</taxon>
        <taxon>Bacteroidota</taxon>
        <taxon>Cytophagia</taxon>
        <taxon>Cytophagales</taxon>
        <taxon>Cytophagaceae</taxon>
        <taxon>Spirosoma</taxon>
    </lineage>
</organism>
<evidence type="ECO:0000313" key="3">
    <source>
        <dbReference type="Proteomes" id="UP000653797"/>
    </source>
</evidence>
<keyword evidence="1" id="KW-0732">Signal</keyword>
<reference evidence="2" key="1">
    <citation type="submission" date="2020-09" db="EMBL/GenBank/DDBJ databases">
        <authorList>
            <person name="Kim M.K."/>
        </authorList>
    </citation>
    <scope>NUCLEOTIDE SEQUENCE</scope>
    <source>
        <strain evidence="2">BT704</strain>
    </source>
</reference>
<proteinExistence type="predicted"/>
<evidence type="ECO:0000313" key="2">
    <source>
        <dbReference type="EMBL" id="MBD2754777.1"/>
    </source>
</evidence>
<comment type="caution">
    <text evidence="2">The sequence shown here is derived from an EMBL/GenBank/DDBJ whole genome shotgun (WGS) entry which is preliminary data.</text>
</comment>
<accession>A0A927GEE9</accession>
<dbReference type="PROSITE" id="PS51257">
    <property type="entry name" value="PROKAR_LIPOPROTEIN"/>
    <property type="match status" value="1"/>
</dbReference>
<dbReference type="Proteomes" id="UP000653797">
    <property type="component" value="Unassembled WGS sequence"/>
</dbReference>
<evidence type="ECO:0008006" key="4">
    <source>
        <dbReference type="Google" id="ProtNLM"/>
    </source>
</evidence>
<dbReference type="AlphaFoldDB" id="A0A927GEE9"/>
<name>A0A927GEE9_9BACT</name>
<protein>
    <recommendedName>
        <fullName evidence="4">TonB C-terminal domain-containing protein</fullName>
    </recommendedName>
</protein>
<dbReference type="RefSeq" id="WP_191040400.1">
    <property type="nucleotide sequence ID" value="NZ_JACXAA010000006.1"/>
</dbReference>
<dbReference type="Gene3D" id="3.30.1150.10">
    <property type="match status" value="1"/>
</dbReference>
<sequence>MKRFVLVLLCLGAIASLSSLFSCSSVFAQSLNEKVYTIAERQPEYPGGPTALSLYLAENIRIPNALLRKNFNTGPISAKFIVDNLGFVHDVRITTKPLDKKAQKRMQGYLTSIITAVEKMPRWQPGEVGGKPVAVFYTLPIEVNLQ</sequence>